<dbReference type="AlphaFoldDB" id="A0A437J4G0"/>
<evidence type="ECO:0000313" key="3">
    <source>
        <dbReference type="Proteomes" id="UP000282977"/>
    </source>
</evidence>
<organism evidence="2 3">
    <name type="scientific">Sphingobium algorifonticola</name>
    <dbReference type="NCBI Taxonomy" id="2008318"/>
    <lineage>
        <taxon>Bacteria</taxon>
        <taxon>Pseudomonadati</taxon>
        <taxon>Pseudomonadota</taxon>
        <taxon>Alphaproteobacteria</taxon>
        <taxon>Sphingomonadales</taxon>
        <taxon>Sphingomonadaceae</taxon>
        <taxon>Sphingobium</taxon>
    </lineage>
</organism>
<accession>A0A437J4G0</accession>
<evidence type="ECO:0000313" key="2">
    <source>
        <dbReference type="EMBL" id="RVT39552.1"/>
    </source>
</evidence>
<comment type="caution">
    <text evidence="2">The sequence shown here is derived from an EMBL/GenBank/DDBJ whole genome shotgun (WGS) entry which is preliminary data.</text>
</comment>
<proteinExistence type="predicted"/>
<dbReference type="RefSeq" id="WP_127691637.1">
    <property type="nucleotide sequence ID" value="NZ_RZUL01000006.1"/>
</dbReference>
<dbReference type="Proteomes" id="UP000282977">
    <property type="component" value="Unassembled WGS sequence"/>
</dbReference>
<protein>
    <submittedName>
        <fullName evidence="2">Uncharacterized protein</fullName>
    </submittedName>
</protein>
<name>A0A437J4G0_9SPHN</name>
<reference evidence="2 3" key="1">
    <citation type="submission" date="2019-01" db="EMBL/GenBank/DDBJ databases">
        <authorList>
            <person name="Chen W.-M."/>
        </authorList>
    </citation>
    <scope>NUCLEOTIDE SEQUENCE [LARGE SCALE GENOMIC DNA]</scope>
    <source>
        <strain evidence="2 3">TLA-22</strain>
    </source>
</reference>
<feature type="region of interest" description="Disordered" evidence="1">
    <location>
        <begin position="1"/>
        <end position="26"/>
    </location>
</feature>
<feature type="compositionally biased region" description="Basic and acidic residues" evidence="1">
    <location>
        <begin position="1"/>
        <end position="10"/>
    </location>
</feature>
<sequence>MHHDDRHDEAAVTAAHSASDDEASEARRLAALHGRRTGQYLVDEMQAALRAGDAERAAYFDRLRRLMPLDIALRSEG</sequence>
<gene>
    <name evidence="2" type="ORF">ENE74_14385</name>
</gene>
<dbReference type="EMBL" id="RZUL01000006">
    <property type="protein sequence ID" value="RVT39552.1"/>
    <property type="molecule type" value="Genomic_DNA"/>
</dbReference>
<keyword evidence="3" id="KW-1185">Reference proteome</keyword>
<evidence type="ECO:0000256" key="1">
    <source>
        <dbReference type="SAM" id="MobiDB-lite"/>
    </source>
</evidence>